<sequence length="92" mass="10132">RFCARYYHHPLGETILNALPTALRKPDGAALAPRSEFVRTAEGAQRTVADLPERAHAQRALFGAFENEPVLTATRLRERGPAARRALAALLE</sequence>
<accession>A0ABU3XGJ7</accession>
<dbReference type="EMBL" id="JAWJBA010000204">
    <property type="protein sequence ID" value="MDV2687015.1"/>
    <property type="molecule type" value="Genomic_DNA"/>
</dbReference>
<feature type="non-terminal residue" evidence="1">
    <location>
        <position position="1"/>
    </location>
</feature>
<comment type="caution">
    <text evidence="1">The sequence shown here is derived from an EMBL/GenBank/DDBJ whole genome shotgun (WGS) entry which is preliminary data.</text>
</comment>
<name>A0ABU3XGJ7_9BACI</name>
<reference evidence="1 2" key="1">
    <citation type="submission" date="2023-10" db="EMBL/GenBank/DDBJ databases">
        <title>Screening of Alkalihalobacillus lindianensis BZ-TG-R113 and Its Alleviation of Salt Stress on Rapeseed Growth.</title>
        <authorList>
            <person name="Zhao B."/>
            <person name="Guo T."/>
        </authorList>
    </citation>
    <scope>NUCLEOTIDE SEQUENCE [LARGE SCALE GENOMIC DNA]</scope>
    <source>
        <strain evidence="1 2">BZ-TG-R113</strain>
    </source>
</reference>
<organism evidence="1 2">
    <name type="scientific">Alkalihalophilus lindianensis</name>
    <dbReference type="NCBI Taxonomy" id="1630542"/>
    <lineage>
        <taxon>Bacteria</taxon>
        <taxon>Bacillati</taxon>
        <taxon>Bacillota</taxon>
        <taxon>Bacilli</taxon>
        <taxon>Bacillales</taxon>
        <taxon>Bacillaceae</taxon>
        <taxon>Alkalihalophilus</taxon>
    </lineage>
</organism>
<keyword evidence="2" id="KW-1185">Reference proteome</keyword>
<feature type="non-terminal residue" evidence="1">
    <location>
        <position position="92"/>
    </location>
</feature>
<evidence type="ECO:0000313" key="2">
    <source>
        <dbReference type="Proteomes" id="UP001287282"/>
    </source>
</evidence>
<protein>
    <submittedName>
        <fullName evidence="1">Uncharacterized protein</fullName>
    </submittedName>
</protein>
<dbReference type="RefSeq" id="WP_317124062.1">
    <property type="nucleotide sequence ID" value="NZ_JAWJBA010000204.1"/>
</dbReference>
<gene>
    <name evidence="1" type="ORF">RYX56_21940</name>
</gene>
<evidence type="ECO:0000313" key="1">
    <source>
        <dbReference type="EMBL" id="MDV2687015.1"/>
    </source>
</evidence>
<dbReference type="Proteomes" id="UP001287282">
    <property type="component" value="Unassembled WGS sequence"/>
</dbReference>
<proteinExistence type="predicted"/>